<organism evidence="1 2">
    <name type="scientific">Komagataeibacter rhaeticus</name>
    <dbReference type="NCBI Taxonomy" id="215221"/>
    <lineage>
        <taxon>Bacteria</taxon>
        <taxon>Pseudomonadati</taxon>
        <taxon>Pseudomonadota</taxon>
        <taxon>Alphaproteobacteria</taxon>
        <taxon>Acetobacterales</taxon>
        <taxon>Acetobacteraceae</taxon>
        <taxon>Komagataeibacter</taxon>
    </lineage>
</organism>
<sequence length="283" mass="32440">MTLERKMDFLGDICDIMGKKLTAAGYGNFIIPAISWRTCPDRTICIFWNVHFRSIQKKPRRVLKSPYTVPNEYIHAEKAILEKVERGDSLRPHMSLNMENPFFNDDMLSDFNIHHFHLSLSPHNKNDKYLGRTKDLLFAFISNDSFYVIGIYDHKSWSKKDILEKMNTYFPKILKPFKSTVFKELSYDVDDDGRSRARRNHCNIATTLSDGSIVGPLGGGVTISGHNSDVVDRILHTRRVAQNLTRKFLGSGRNIEQENGILQVKLLSGNLISIQGYNVPDLY</sequence>
<evidence type="ECO:0000313" key="1">
    <source>
        <dbReference type="EMBL" id="QIP36111.1"/>
    </source>
</evidence>
<accession>A0A858JGT3</accession>
<dbReference type="EMBL" id="CP050139">
    <property type="protein sequence ID" value="QIP36111.1"/>
    <property type="molecule type" value="Genomic_DNA"/>
</dbReference>
<dbReference type="KEGG" id="kre:GWK63_12000"/>
<dbReference type="AlphaFoldDB" id="A0A858JGT3"/>
<gene>
    <name evidence="1" type="ORF">GWK63_12000</name>
</gene>
<dbReference type="Proteomes" id="UP000502533">
    <property type="component" value="Chromosome"/>
</dbReference>
<reference evidence="1 2" key="1">
    <citation type="submission" date="2020-03" db="EMBL/GenBank/DDBJ databases">
        <title>Isolation of cellulose-producing strains, genome characterization and application of the synthesized cellulose films as an economical and sustainable material for piezoelectric sensor construction.</title>
        <authorList>
            <person name="Mangayil R.K."/>
        </authorList>
    </citation>
    <scope>NUCLEOTIDE SEQUENCE [LARGE SCALE GENOMIC DNA]</scope>
    <source>
        <strain evidence="1 2">ENS 9a1a</strain>
    </source>
</reference>
<keyword evidence="2" id="KW-1185">Reference proteome</keyword>
<name>A0A858JGT3_9PROT</name>
<dbReference type="GeneID" id="85022884"/>
<protein>
    <submittedName>
        <fullName evidence="1">Uncharacterized protein</fullName>
    </submittedName>
</protein>
<proteinExistence type="predicted"/>
<dbReference type="RefSeq" id="WP_139064312.1">
    <property type="nucleotide sequence ID" value="NZ_CP050139.1"/>
</dbReference>
<evidence type="ECO:0000313" key="2">
    <source>
        <dbReference type="Proteomes" id="UP000502533"/>
    </source>
</evidence>